<comment type="caution">
    <text evidence="1">The sequence shown here is derived from an EMBL/GenBank/DDBJ whole genome shotgun (WGS) entry which is preliminary data.</text>
</comment>
<evidence type="ECO:0000313" key="1">
    <source>
        <dbReference type="EMBL" id="KAJ1374277.1"/>
    </source>
</evidence>
<protein>
    <submittedName>
        <fullName evidence="1">Uncharacterized protein</fullName>
    </submittedName>
</protein>
<dbReference type="AlphaFoldDB" id="A0AAD5RDP0"/>
<gene>
    <name evidence="1" type="ORF">KIN20_036931</name>
</gene>
<proteinExistence type="predicted"/>
<dbReference type="Proteomes" id="UP001196413">
    <property type="component" value="Unassembled WGS sequence"/>
</dbReference>
<keyword evidence="2" id="KW-1185">Reference proteome</keyword>
<reference evidence="1" key="1">
    <citation type="submission" date="2021-06" db="EMBL/GenBank/DDBJ databases">
        <title>Parelaphostrongylus tenuis whole genome reference sequence.</title>
        <authorList>
            <person name="Garwood T.J."/>
            <person name="Larsen P.A."/>
            <person name="Fountain-Jones N.M."/>
            <person name="Garbe J.R."/>
            <person name="Macchietto M.G."/>
            <person name="Kania S.A."/>
            <person name="Gerhold R.W."/>
            <person name="Richards J.E."/>
            <person name="Wolf T.M."/>
        </authorList>
    </citation>
    <scope>NUCLEOTIDE SEQUENCE</scope>
    <source>
        <strain evidence="1">MNPRO001-30</strain>
        <tissue evidence="1">Meninges</tissue>
    </source>
</reference>
<name>A0AAD5RDP0_PARTN</name>
<dbReference type="EMBL" id="JAHQIW010007440">
    <property type="protein sequence ID" value="KAJ1374277.1"/>
    <property type="molecule type" value="Genomic_DNA"/>
</dbReference>
<evidence type="ECO:0000313" key="2">
    <source>
        <dbReference type="Proteomes" id="UP001196413"/>
    </source>
</evidence>
<organism evidence="1 2">
    <name type="scientific">Parelaphostrongylus tenuis</name>
    <name type="common">Meningeal worm</name>
    <dbReference type="NCBI Taxonomy" id="148309"/>
    <lineage>
        <taxon>Eukaryota</taxon>
        <taxon>Metazoa</taxon>
        <taxon>Ecdysozoa</taxon>
        <taxon>Nematoda</taxon>
        <taxon>Chromadorea</taxon>
        <taxon>Rhabditida</taxon>
        <taxon>Rhabditina</taxon>
        <taxon>Rhabditomorpha</taxon>
        <taxon>Strongyloidea</taxon>
        <taxon>Metastrongylidae</taxon>
        <taxon>Parelaphostrongylus</taxon>
    </lineage>
</organism>
<accession>A0AAD5RDP0</accession>
<sequence>MITLLRILRTLDEAQPIEQTGFRKGFCCMDHIQTVPRGNEITVTHSQQPPCSN</sequence>